<dbReference type="PROSITE" id="PS51192">
    <property type="entry name" value="HELICASE_ATP_BIND_1"/>
    <property type="match status" value="1"/>
</dbReference>
<evidence type="ECO:0000259" key="8">
    <source>
        <dbReference type="PROSITE" id="PS51192"/>
    </source>
</evidence>
<dbReference type="Pfam" id="PF13959">
    <property type="entry name" value="CTE_SPB4"/>
    <property type="match status" value="1"/>
</dbReference>
<dbReference type="GO" id="GO:0005524">
    <property type="term" value="F:ATP binding"/>
    <property type="evidence" value="ECO:0007669"/>
    <property type="project" value="UniProtKB-UniRule"/>
</dbReference>
<dbReference type="CDD" id="cd17941">
    <property type="entry name" value="DEADc_DDX10"/>
    <property type="match status" value="1"/>
</dbReference>
<dbReference type="EC" id="3.6.4.13" evidence="7"/>
<dbReference type="PaxDb" id="2903-EOD24008"/>
<keyword evidence="3 7" id="KW-0347">Helicase</keyword>
<dbReference type="PROSITE" id="PS51194">
    <property type="entry name" value="HELICASE_CTER"/>
    <property type="match status" value="1"/>
</dbReference>
<dbReference type="PROSITE" id="PS51195">
    <property type="entry name" value="Q_MOTIF"/>
    <property type="match status" value="1"/>
</dbReference>
<sequence length="516" mass="56077">MPRRQGRSGGGDADELAELRERVISEAPEAGSNPLLTDAEEVEADGKVTFSRARRFSELPLSRRTLAGLARGKWEKMTDVQRATIGHALAGRDVLAAARTGSGKTLAFLVPLLELLWRERWSALDRLGGLVVSPTRELALQIFDVLRTLGQKHDLSAGLVIGGKDQQEEAARIAPMNILVATPGRLLHHIDQTAASRPLDASEATPGSLPPQADRLLDLGFKQTMAAILEELPRKRQTLLFSATQTRRVADLASLSLSEPQYISVHAASKTATPTRLQHHHMLIEPEQKLDVLWGFVRSHLQAKTICFLSSLHPAQVAFVHAAFSALRPGVSLLCLHGRQKQMKRLAVYTEFCAKKHAVLFATDVAARGLDFPTVQWVVQADAPEDVATYIHRTGRTARHTASGRALLLLSPSEKAFVDQLSAARIATQRLRPNKQQADAARAQAATAVGERADIKYTAQRALVSYVRSVKLQADKAVFDASSLPLQKLAESYGLAAAPRVRSLSGGGKAKEAAKN</sequence>
<keyword evidence="12" id="KW-1185">Reference proteome</keyword>
<dbReference type="Gene3D" id="3.40.50.300">
    <property type="entry name" value="P-loop containing nucleotide triphosphate hydrolases"/>
    <property type="match status" value="2"/>
</dbReference>
<dbReference type="CDD" id="cd18787">
    <property type="entry name" value="SF2_C_DEAD"/>
    <property type="match status" value="1"/>
</dbReference>
<dbReference type="InterPro" id="IPR014014">
    <property type="entry name" value="RNA_helicase_DEAD_Q_motif"/>
</dbReference>
<dbReference type="InterPro" id="IPR001650">
    <property type="entry name" value="Helicase_C-like"/>
</dbReference>
<feature type="domain" description="DEAD-box RNA helicase Q" evidence="10">
    <location>
        <begin position="54"/>
        <end position="82"/>
    </location>
</feature>
<keyword evidence="4 7" id="KW-0067">ATP-binding</keyword>
<keyword evidence="2 7" id="KW-0378">Hydrolase</keyword>
<dbReference type="SMART" id="SM01178">
    <property type="entry name" value="DUF4217"/>
    <property type="match status" value="1"/>
</dbReference>
<evidence type="ECO:0000256" key="1">
    <source>
        <dbReference type="ARBA" id="ARBA00022741"/>
    </source>
</evidence>
<dbReference type="InterPro" id="IPR027417">
    <property type="entry name" value="P-loop_NTPase"/>
</dbReference>
<evidence type="ECO:0000256" key="2">
    <source>
        <dbReference type="ARBA" id="ARBA00022801"/>
    </source>
</evidence>
<dbReference type="InterPro" id="IPR014001">
    <property type="entry name" value="Helicase_ATP-bd"/>
</dbReference>
<dbReference type="RefSeq" id="XP_005776437.1">
    <property type="nucleotide sequence ID" value="XM_005776380.1"/>
</dbReference>
<evidence type="ECO:0000256" key="5">
    <source>
        <dbReference type="ARBA" id="ARBA00022884"/>
    </source>
</evidence>
<evidence type="ECO:0000256" key="4">
    <source>
        <dbReference type="ARBA" id="ARBA00022840"/>
    </source>
</evidence>
<dbReference type="PANTHER" id="PTHR24031">
    <property type="entry name" value="RNA HELICASE"/>
    <property type="match status" value="1"/>
</dbReference>
<dbReference type="STRING" id="2903.R1CM57"/>
<dbReference type="SUPFAM" id="SSF52540">
    <property type="entry name" value="P-loop containing nucleoside triphosphate hydrolases"/>
    <property type="match status" value="2"/>
</dbReference>
<dbReference type="GO" id="GO:0016787">
    <property type="term" value="F:hydrolase activity"/>
    <property type="evidence" value="ECO:0007669"/>
    <property type="project" value="UniProtKB-KW"/>
</dbReference>
<feature type="domain" description="Helicase ATP-binding" evidence="8">
    <location>
        <begin position="85"/>
        <end position="263"/>
    </location>
</feature>
<dbReference type="OMA" id="HCLTMCL"/>
<dbReference type="GeneID" id="17269554"/>
<comment type="catalytic activity">
    <reaction evidence="7">
        <text>ATP + H2O = ADP + phosphate + H(+)</text>
        <dbReference type="Rhea" id="RHEA:13065"/>
        <dbReference type="ChEBI" id="CHEBI:15377"/>
        <dbReference type="ChEBI" id="CHEBI:15378"/>
        <dbReference type="ChEBI" id="CHEBI:30616"/>
        <dbReference type="ChEBI" id="CHEBI:43474"/>
        <dbReference type="ChEBI" id="CHEBI:456216"/>
        <dbReference type="EC" id="3.6.4.13"/>
    </reaction>
</comment>
<evidence type="ECO:0000259" key="9">
    <source>
        <dbReference type="PROSITE" id="PS51194"/>
    </source>
</evidence>
<reference evidence="11" key="2">
    <citation type="submission" date="2024-10" db="UniProtKB">
        <authorList>
            <consortium name="EnsemblProtists"/>
        </authorList>
    </citation>
    <scope>IDENTIFICATION</scope>
</reference>
<feature type="short sequence motif" description="Q motif" evidence="6">
    <location>
        <begin position="54"/>
        <end position="82"/>
    </location>
</feature>
<comment type="similarity">
    <text evidence="7">Belongs to the DEAD box helicase family.</text>
</comment>
<dbReference type="Pfam" id="PF00270">
    <property type="entry name" value="DEAD"/>
    <property type="match status" value="1"/>
</dbReference>
<dbReference type="AlphaFoldDB" id="A0A0D3JKH3"/>
<organism evidence="11 12">
    <name type="scientific">Emiliania huxleyi (strain CCMP1516)</name>
    <dbReference type="NCBI Taxonomy" id="280463"/>
    <lineage>
        <taxon>Eukaryota</taxon>
        <taxon>Haptista</taxon>
        <taxon>Haptophyta</taxon>
        <taxon>Prymnesiophyceae</taxon>
        <taxon>Isochrysidales</taxon>
        <taxon>Noelaerhabdaceae</taxon>
        <taxon>Emiliania</taxon>
    </lineage>
</organism>
<dbReference type="InterPro" id="IPR011545">
    <property type="entry name" value="DEAD/DEAH_box_helicase_dom"/>
</dbReference>
<evidence type="ECO:0000256" key="7">
    <source>
        <dbReference type="RuleBase" id="RU365068"/>
    </source>
</evidence>
<comment type="function">
    <text evidence="7">RNA helicase.</text>
</comment>
<dbReference type="SMART" id="SM00487">
    <property type="entry name" value="DEXDc"/>
    <property type="match status" value="1"/>
</dbReference>
<evidence type="ECO:0000256" key="6">
    <source>
        <dbReference type="PROSITE-ProRule" id="PRU00552"/>
    </source>
</evidence>
<reference evidence="12" key="1">
    <citation type="journal article" date="2013" name="Nature">
        <title>Pan genome of the phytoplankton Emiliania underpins its global distribution.</title>
        <authorList>
            <person name="Read B.A."/>
            <person name="Kegel J."/>
            <person name="Klute M.J."/>
            <person name="Kuo A."/>
            <person name="Lefebvre S.C."/>
            <person name="Maumus F."/>
            <person name="Mayer C."/>
            <person name="Miller J."/>
            <person name="Monier A."/>
            <person name="Salamov A."/>
            <person name="Young J."/>
            <person name="Aguilar M."/>
            <person name="Claverie J.M."/>
            <person name="Frickenhaus S."/>
            <person name="Gonzalez K."/>
            <person name="Herman E.K."/>
            <person name="Lin Y.C."/>
            <person name="Napier J."/>
            <person name="Ogata H."/>
            <person name="Sarno A.F."/>
            <person name="Shmutz J."/>
            <person name="Schroeder D."/>
            <person name="de Vargas C."/>
            <person name="Verret F."/>
            <person name="von Dassow P."/>
            <person name="Valentin K."/>
            <person name="Van de Peer Y."/>
            <person name="Wheeler G."/>
            <person name="Dacks J.B."/>
            <person name="Delwiche C.F."/>
            <person name="Dyhrman S.T."/>
            <person name="Glockner G."/>
            <person name="John U."/>
            <person name="Richards T."/>
            <person name="Worden A.Z."/>
            <person name="Zhang X."/>
            <person name="Grigoriev I.V."/>
            <person name="Allen A.E."/>
            <person name="Bidle K."/>
            <person name="Borodovsky M."/>
            <person name="Bowler C."/>
            <person name="Brownlee C."/>
            <person name="Cock J.M."/>
            <person name="Elias M."/>
            <person name="Gladyshev V.N."/>
            <person name="Groth M."/>
            <person name="Guda C."/>
            <person name="Hadaegh A."/>
            <person name="Iglesias-Rodriguez M.D."/>
            <person name="Jenkins J."/>
            <person name="Jones B.M."/>
            <person name="Lawson T."/>
            <person name="Leese F."/>
            <person name="Lindquist E."/>
            <person name="Lobanov A."/>
            <person name="Lomsadze A."/>
            <person name="Malik S.B."/>
            <person name="Marsh M.E."/>
            <person name="Mackinder L."/>
            <person name="Mock T."/>
            <person name="Mueller-Roeber B."/>
            <person name="Pagarete A."/>
            <person name="Parker M."/>
            <person name="Probert I."/>
            <person name="Quesneville H."/>
            <person name="Raines C."/>
            <person name="Rensing S.A."/>
            <person name="Riano-Pachon D.M."/>
            <person name="Richier S."/>
            <person name="Rokitta S."/>
            <person name="Shiraiwa Y."/>
            <person name="Soanes D.M."/>
            <person name="van der Giezen M."/>
            <person name="Wahlund T.M."/>
            <person name="Williams B."/>
            <person name="Wilson W."/>
            <person name="Wolfe G."/>
            <person name="Wurch L.L."/>
        </authorList>
    </citation>
    <scope>NUCLEOTIDE SEQUENCE</scope>
</reference>
<comment type="domain">
    <text evidence="7">The Q motif is unique to and characteristic of the DEAD box family of RNA helicases and controls ATP binding and hydrolysis.</text>
</comment>
<dbReference type="eggNOG" id="KOG0343">
    <property type="taxonomic scope" value="Eukaryota"/>
</dbReference>
<accession>A0A0D3JKH3</accession>
<proteinExistence type="inferred from homology"/>
<dbReference type="InterPro" id="IPR025313">
    <property type="entry name" value="SPB4-like_CTE"/>
</dbReference>
<name>A0A0D3JKH3_EMIH1</name>
<dbReference type="SMART" id="SM00490">
    <property type="entry name" value="HELICc"/>
    <property type="match status" value="1"/>
</dbReference>
<dbReference type="EnsemblProtists" id="EOD24008">
    <property type="protein sequence ID" value="EOD24008"/>
    <property type="gene ID" value="EMIHUDRAFT_64940"/>
</dbReference>
<evidence type="ECO:0000259" key="10">
    <source>
        <dbReference type="PROSITE" id="PS51195"/>
    </source>
</evidence>
<feature type="domain" description="Helicase C-terminal" evidence="9">
    <location>
        <begin position="276"/>
        <end position="442"/>
    </location>
</feature>
<protein>
    <recommendedName>
        <fullName evidence="7">ATP-dependent RNA helicase</fullName>
        <ecNumber evidence="7">3.6.4.13</ecNumber>
    </recommendedName>
</protein>
<dbReference type="GO" id="GO:0003723">
    <property type="term" value="F:RNA binding"/>
    <property type="evidence" value="ECO:0007669"/>
    <property type="project" value="UniProtKB-UniRule"/>
</dbReference>
<evidence type="ECO:0000256" key="3">
    <source>
        <dbReference type="ARBA" id="ARBA00022806"/>
    </source>
</evidence>
<evidence type="ECO:0000313" key="12">
    <source>
        <dbReference type="Proteomes" id="UP000013827"/>
    </source>
</evidence>
<keyword evidence="5 7" id="KW-0694">RNA-binding</keyword>
<dbReference type="HOGENOM" id="CLU_003041_26_5_1"/>
<dbReference type="GO" id="GO:0003724">
    <property type="term" value="F:RNA helicase activity"/>
    <property type="evidence" value="ECO:0007669"/>
    <property type="project" value="UniProtKB-EC"/>
</dbReference>
<dbReference type="Proteomes" id="UP000013827">
    <property type="component" value="Unassembled WGS sequence"/>
</dbReference>
<dbReference type="KEGG" id="ehx:EMIHUDRAFT_64940"/>
<dbReference type="Pfam" id="PF00271">
    <property type="entry name" value="Helicase_C"/>
    <property type="match status" value="1"/>
</dbReference>
<evidence type="ECO:0000313" key="11">
    <source>
        <dbReference type="EnsemblProtists" id="EOD24008"/>
    </source>
</evidence>
<keyword evidence="1 7" id="KW-0547">Nucleotide-binding</keyword>